<proteinExistence type="predicted"/>
<protein>
    <submittedName>
        <fullName evidence="1">Uncharacterized protein</fullName>
    </submittedName>
</protein>
<name>A0A1F6A8N5_9BACT</name>
<dbReference type="EMBL" id="MFJN01000038">
    <property type="protein sequence ID" value="OGG20657.1"/>
    <property type="molecule type" value="Genomic_DNA"/>
</dbReference>
<reference evidence="1 2" key="1">
    <citation type="journal article" date="2016" name="Nat. Commun.">
        <title>Thousands of microbial genomes shed light on interconnected biogeochemical processes in an aquifer system.</title>
        <authorList>
            <person name="Anantharaman K."/>
            <person name="Brown C.T."/>
            <person name="Hug L.A."/>
            <person name="Sharon I."/>
            <person name="Castelle C.J."/>
            <person name="Probst A.J."/>
            <person name="Thomas B.C."/>
            <person name="Singh A."/>
            <person name="Wilkins M.J."/>
            <person name="Karaoz U."/>
            <person name="Brodie E.L."/>
            <person name="Williams K.H."/>
            <person name="Hubbard S.S."/>
            <person name="Banfield J.F."/>
        </authorList>
    </citation>
    <scope>NUCLEOTIDE SEQUENCE [LARGE SCALE GENOMIC DNA]</scope>
</reference>
<evidence type="ECO:0000313" key="1">
    <source>
        <dbReference type="EMBL" id="OGG20657.1"/>
    </source>
</evidence>
<sequence length="445" mass="50886">MNQLLEYFRPGKIEASIHLDLNLRMMPPPEAFPELLFQGGGGEVGLFALTNRLIDEFRTGFNLSDGEADILSNTAQFTVSAYNMLSAKRATGESYAMHPLRVFNRFLGFLGACQADNLFYGTGFDLTKGEGKNIALVTALLALVHDFPEDGEKFRYEFSHTNEWLENTSLKEVAITITQKDTANISPLRFKATNEQVKLFEAGLRALRKPELGASISMIKAAQTQVGQITQLTKRIDYLNTNDLLDFRKLFTLLIGGLKLCDRLDNFSTPAELKNGQFEPMKKEKAEKLFLSTYYFFGELENMVKNIIHNDRLQLLETNRGFHLFNPTRVIEGLLRDKNPEKTFGQAWSKISFPYAERTQYLELYVPHFKFRGSDEITIYEFGYLDKMMREYMQYWHRSIGHRVTRDVLAVAFPGLFSKRFIERYGGFVIGSRQGQIYPPPGGQV</sequence>
<dbReference type="Gene3D" id="1.10.3210.10">
    <property type="entry name" value="Hypothetical protein af1432"/>
    <property type="match status" value="1"/>
</dbReference>
<dbReference type="Proteomes" id="UP000177092">
    <property type="component" value="Unassembled WGS sequence"/>
</dbReference>
<dbReference type="AlphaFoldDB" id="A0A1F6A8N5"/>
<evidence type="ECO:0000313" key="2">
    <source>
        <dbReference type="Proteomes" id="UP000177092"/>
    </source>
</evidence>
<accession>A0A1F6A8N5</accession>
<comment type="caution">
    <text evidence="1">The sequence shown here is derived from an EMBL/GenBank/DDBJ whole genome shotgun (WGS) entry which is preliminary data.</text>
</comment>
<organism evidence="1 2">
    <name type="scientific">Candidatus Gottesmanbacteria bacterium RIFCSPHIGHO2_02_FULL_40_13</name>
    <dbReference type="NCBI Taxonomy" id="1798384"/>
    <lineage>
        <taxon>Bacteria</taxon>
        <taxon>Candidatus Gottesmaniibacteriota</taxon>
    </lineage>
</organism>
<gene>
    <name evidence="1" type="ORF">A3D03_01830</name>
</gene>